<evidence type="ECO:0000256" key="1">
    <source>
        <dbReference type="ARBA" id="ARBA00000900"/>
    </source>
</evidence>
<evidence type="ECO:0000256" key="4">
    <source>
        <dbReference type="ARBA" id="ARBA00022786"/>
    </source>
</evidence>
<dbReference type="FunFam" id="3.30.200.20:FF:000162">
    <property type="entry name" value="Adenine nucleotide alpha hydrolase-like domain kinase"/>
    <property type="match status" value="1"/>
</dbReference>
<feature type="coiled-coil region" evidence="6">
    <location>
        <begin position="379"/>
        <end position="424"/>
    </location>
</feature>
<dbReference type="AlphaFoldDB" id="A0A445H4M4"/>
<evidence type="ECO:0000256" key="2">
    <source>
        <dbReference type="ARBA" id="ARBA00012483"/>
    </source>
</evidence>
<dbReference type="EC" id="2.3.2.27" evidence="2"/>
<feature type="domain" description="Protein kinase" evidence="8">
    <location>
        <begin position="453"/>
        <end position="716"/>
    </location>
</feature>
<evidence type="ECO:0000313" key="9">
    <source>
        <dbReference type="EMBL" id="RZB68516.1"/>
    </source>
</evidence>
<comment type="caution">
    <text evidence="9">The sequence shown here is derived from an EMBL/GenBank/DDBJ whole genome shotgun (WGS) entry which is preliminary data.</text>
</comment>
<reference evidence="9 10" key="1">
    <citation type="submission" date="2018-09" db="EMBL/GenBank/DDBJ databases">
        <title>A high-quality reference genome of wild soybean provides a powerful tool to mine soybean genomes.</title>
        <authorList>
            <person name="Xie M."/>
            <person name="Chung C.Y.L."/>
            <person name="Li M.-W."/>
            <person name="Wong F.-L."/>
            <person name="Chan T.-F."/>
            <person name="Lam H.-M."/>
        </authorList>
    </citation>
    <scope>NUCLEOTIDE SEQUENCE [LARGE SCALE GENOMIC DNA]</scope>
    <source>
        <strain evidence="10">cv. W05</strain>
        <tissue evidence="9">Hypocotyl of etiolated seedlings</tissue>
    </source>
</reference>
<dbReference type="Pfam" id="PF07714">
    <property type="entry name" value="PK_Tyr_Ser-Thr"/>
    <property type="match status" value="1"/>
</dbReference>
<dbReference type="Proteomes" id="UP000289340">
    <property type="component" value="Chromosome 14"/>
</dbReference>
<dbReference type="PANTHER" id="PTHR45647">
    <property type="entry name" value="OS02G0152300 PROTEIN"/>
    <property type="match status" value="1"/>
</dbReference>
<evidence type="ECO:0000259" key="8">
    <source>
        <dbReference type="PROSITE" id="PS50011"/>
    </source>
</evidence>
<proteinExistence type="predicted"/>
<protein>
    <recommendedName>
        <fullName evidence="2">RING-type E3 ubiquitin transferase</fullName>
        <ecNumber evidence="2">2.3.2.27</ecNumber>
    </recommendedName>
</protein>
<dbReference type="PROSITE" id="PS50011">
    <property type="entry name" value="PROTEIN_KINASE_DOM"/>
    <property type="match status" value="1"/>
</dbReference>
<keyword evidence="5" id="KW-0067">ATP-binding</keyword>
<dbReference type="Gene3D" id="3.30.200.20">
    <property type="entry name" value="Phosphorylase Kinase, domain 1"/>
    <property type="match status" value="1"/>
</dbReference>
<keyword evidence="10" id="KW-1185">Reference proteome</keyword>
<dbReference type="InterPro" id="IPR008271">
    <property type="entry name" value="Ser/Thr_kinase_AS"/>
</dbReference>
<evidence type="ECO:0000256" key="7">
    <source>
        <dbReference type="SAM" id="MobiDB-lite"/>
    </source>
</evidence>
<dbReference type="EMBL" id="QZWG01000014">
    <property type="protein sequence ID" value="RZB68516.1"/>
    <property type="molecule type" value="Genomic_DNA"/>
</dbReference>
<gene>
    <name evidence="9" type="ORF">D0Y65_038338</name>
</gene>
<dbReference type="InterPro" id="IPR000719">
    <property type="entry name" value="Prot_kinase_dom"/>
</dbReference>
<dbReference type="InterPro" id="IPR011009">
    <property type="entry name" value="Kinase-like_dom_sf"/>
</dbReference>
<dbReference type="PROSITE" id="PS00108">
    <property type="entry name" value="PROTEIN_KINASE_ST"/>
    <property type="match status" value="1"/>
</dbReference>
<dbReference type="GO" id="GO:0005524">
    <property type="term" value="F:ATP binding"/>
    <property type="evidence" value="ECO:0007669"/>
    <property type="project" value="UniProtKB-KW"/>
</dbReference>
<dbReference type="InterPro" id="IPR051348">
    <property type="entry name" value="U-box_ubiquitin_ligases"/>
</dbReference>
<keyword evidence="6" id="KW-0175">Coiled coil</keyword>
<dbReference type="GO" id="GO:0004672">
    <property type="term" value="F:protein kinase activity"/>
    <property type="evidence" value="ECO:0007669"/>
    <property type="project" value="InterPro"/>
</dbReference>
<feature type="compositionally biased region" description="Low complexity" evidence="7">
    <location>
        <begin position="801"/>
        <end position="814"/>
    </location>
</feature>
<keyword evidence="4" id="KW-0833">Ubl conjugation pathway</keyword>
<accession>A0A445H4M4</accession>
<evidence type="ECO:0000256" key="3">
    <source>
        <dbReference type="ARBA" id="ARBA00022741"/>
    </source>
</evidence>
<feature type="region of interest" description="Disordered" evidence="7">
    <location>
        <begin position="773"/>
        <end position="842"/>
    </location>
</feature>
<evidence type="ECO:0000256" key="6">
    <source>
        <dbReference type="SAM" id="Coils"/>
    </source>
</evidence>
<organism evidence="9 10">
    <name type="scientific">Glycine soja</name>
    <name type="common">Wild soybean</name>
    <dbReference type="NCBI Taxonomy" id="3848"/>
    <lineage>
        <taxon>Eukaryota</taxon>
        <taxon>Viridiplantae</taxon>
        <taxon>Streptophyta</taxon>
        <taxon>Embryophyta</taxon>
        <taxon>Tracheophyta</taxon>
        <taxon>Spermatophyta</taxon>
        <taxon>Magnoliopsida</taxon>
        <taxon>eudicotyledons</taxon>
        <taxon>Gunneridae</taxon>
        <taxon>Pentapetalae</taxon>
        <taxon>rosids</taxon>
        <taxon>fabids</taxon>
        <taxon>Fabales</taxon>
        <taxon>Fabaceae</taxon>
        <taxon>Papilionoideae</taxon>
        <taxon>50 kb inversion clade</taxon>
        <taxon>NPAAA clade</taxon>
        <taxon>indigoferoid/millettioid clade</taxon>
        <taxon>Phaseoleae</taxon>
        <taxon>Glycine</taxon>
        <taxon>Glycine subgen. Soja</taxon>
    </lineage>
</organism>
<comment type="catalytic activity">
    <reaction evidence="1">
        <text>S-ubiquitinyl-[E2 ubiquitin-conjugating enzyme]-L-cysteine + [acceptor protein]-L-lysine = [E2 ubiquitin-conjugating enzyme]-L-cysteine + N(6)-ubiquitinyl-[acceptor protein]-L-lysine.</text>
        <dbReference type="EC" id="2.3.2.27"/>
    </reaction>
</comment>
<evidence type="ECO:0000256" key="5">
    <source>
        <dbReference type="ARBA" id="ARBA00022840"/>
    </source>
</evidence>
<name>A0A445H4M4_GLYSO</name>
<dbReference type="InterPro" id="IPR001245">
    <property type="entry name" value="Ser-Thr/Tyr_kinase_cat_dom"/>
</dbReference>
<dbReference type="CDD" id="cd06503">
    <property type="entry name" value="ATP-synt_Fo_b"/>
    <property type="match status" value="1"/>
</dbReference>
<dbReference type="SUPFAM" id="SSF56112">
    <property type="entry name" value="Protein kinase-like (PK-like)"/>
    <property type="match status" value="1"/>
</dbReference>
<dbReference type="SMART" id="SM00220">
    <property type="entry name" value="S_TKc"/>
    <property type="match status" value="1"/>
</dbReference>
<keyword evidence="3" id="KW-0547">Nucleotide-binding</keyword>
<dbReference type="GO" id="GO:0061630">
    <property type="term" value="F:ubiquitin protein ligase activity"/>
    <property type="evidence" value="ECO:0007669"/>
    <property type="project" value="UniProtKB-EC"/>
</dbReference>
<sequence>MLEDKSMREFLLRIKAISDSLAFVRSPISLQEHIDAILEGLPQDYHSVISIIESKFQPLPIEKVEALLLPHEAQLLKFQKHIFDSPLINLTQVNPNSSSSFGFDAYVVSNKSSKQYDSDTFCGSFGRNGSFNRGDCRGGGGGDCGRGGGHFANFQCQEANEILLQGSLGSDRLYVFPNIQLQDSIAASSASCFVSDSVNNFNSDVKTTSSTSACTSTSSQTLWHLRLGHPSSNVSRLVLNHLNFPQSSDLSHSATSHSVASENVPTKLDYFLGIEVKSMDDGSILLTQSKYITDLLQKTKMAKVQPISSPMVSRCELTKTGTNILSDPTLYRSMVGALQYSTITRPERSFVVNKAKEINQWKEERIAEEATKLPKEAALELAEKEKVKAQAALEAYEEAIKMVEKEAQRRIQAEVKARREAQEKDRALNLLIINDTRYRKYSIKDIEEATQKFSPSLKVGEGGYGPVFRGQLDHTPVAIKILNPDASHGRRQFQQEVEILCSIRHPNMVLLLGACPEYGCLVYEYLENGSLEDRLLMKNDSPPIPWWKRFEIAAEIATALLFLHQTKPEPIVHRDLKPANILLDKNFVSKISDVGLARLVPPSVADSVTQYHLTAAAGTFCYIDPEYQQTGKLTKKSDIYSLGIMLLQIITAKPPMGLAHHVRMAIEKETFSEMLDIMISDVPLEEALAFVKLSLSCTELSKKDRPDLATVVVPELNRLRDFGLAFQNRSHPPHLPTPTRSPRSRISKIMHKWEFVNEHFKRGQKELLSEIKRLKTVPQSSTHPPDAGKPGADENSLSNPGGDDTGSTSTSSSSFKYQGSVETNTTPSHQLSSENKKLKKDNETLSCELARARGEWQKMENPNLRMAMGIKPDQKGVRIRRIDPTAPESKVLKSSDVIHSFDGLILPMMEQNMHIPSLLLQAQPTLAQMGHGKNQGFTQKSWFPWIKKVGFMVLALCACMAISKEKIEDPLSGSLCISECATYPTICSTPPPSLTTTFSNHPPPSSPLSLETCIPPPPQHLITPLSSSIPPLPPLLVSYPSPPSTILTSNPPPPPLLTSYDPPPYPLLTYPPPSLAQGLHKLLY</sequence>
<evidence type="ECO:0000313" key="10">
    <source>
        <dbReference type="Proteomes" id="UP000289340"/>
    </source>
</evidence>
<dbReference type="PANTHER" id="PTHR45647:SF147">
    <property type="entry name" value="ADENINE NUCLEOTIDE ALPHA HYDROLASE-LIKE DOMAIN KINASE"/>
    <property type="match status" value="1"/>
</dbReference>
<feature type="compositionally biased region" description="Polar residues" evidence="7">
    <location>
        <begin position="815"/>
        <end position="833"/>
    </location>
</feature>
<dbReference type="Gene3D" id="1.10.510.10">
    <property type="entry name" value="Transferase(Phosphotransferase) domain 1"/>
    <property type="match status" value="1"/>
</dbReference>